<dbReference type="InterPro" id="IPR036095">
    <property type="entry name" value="PTS_EIIB-like_sf"/>
</dbReference>
<reference evidence="7" key="1">
    <citation type="submission" date="2020-07" db="EMBL/GenBank/DDBJ databases">
        <authorList>
            <person name="Partida-Martinez L."/>
            <person name="Huntemann M."/>
            <person name="Clum A."/>
            <person name="Wang J."/>
            <person name="Palaniappan K."/>
            <person name="Ritter S."/>
            <person name="Chen I.-M."/>
            <person name="Stamatis D."/>
            <person name="Reddy T."/>
            <person name="O'Malley R."/>
            <person name="Daum C."/>
            <person name="Shapiro N."/>
            <person name="Ivanova N."/>
            <person name="Kyrpides N."/>
            <person name="Woyke T."/>
        </authorList>
    </citation>
    <scope>NUCLEOTIDE SEQUENCE [LARGE SCALE GENOMIC DNA]</scope>
    <source>
        <strain evidence="7">AT2.8</strain>
    </source>
</reference>
<evidence type="ECO:0000259" key="3">
    <source>
        <dbReference type="PROSITE" id="PS51094"/>
    </source>
</evidence>
<dbReference type="Gene3D" id="3.40.50.2300">
    <property type="match status" value="1"/>
</dbReference>
<dbReference type="GO" id="GO:0008982">
    <property type="term" value="F:protein-N(PI)-phosphohistidine-sugar phosphotransferase activity"/>
    <property type="evidence" value="ECO:0007669"/>
    <property type="project" value="InterPro"/>
</dbReference>
<dbReference type="GO" id="GO:0006355">
    <property type="term" value="P:regulation of DNA-templated transcription"/>
    <property type="evidence" value="ECO:0007669"/>
    <property type="project" value="InterPro"/>
</dbReference>
<dbReference type="SUPFAM" id="SSF55804">
    <property type="entry name" value="Phoshotransferase/anion transport protein"/>
    <property type="match status" value="1"/>
</dbReference>
<evidence type="ECO:0000259" key="5">
    <source>
        <dbReference type="PROSITE" id="PS51372"/>
    </source>
</evidence>
<feature type="domain" description="PTS EIIB type-2" evidence="4">
    <location>
        <begin position="392"/>
        <end position="481"/>
    </location>
</feature>
<dbReference type="PROSITE" id="PS51099">
    <property type="entry name" value="PTS_EIIB_TYPE_2"/>
    <property type="match status" value="1"/>
</dbReference>
<accession>A0A852TDQ1</accession>
<dbReference type="PANTHER" id="PTHR30185">
    <property type="entry name" value="CRYPTIC BETA-GLUCOSIDE BGL OPERON ANTITERMINATOR"/>
    <property type="match status" value="1"/>
</dbReference>
<keyword evidence="2" id="KW-0677">Repeat</keyword>
<feature type="domain" description="PTS EIIA type-2" evidence="3">
    <location>
        <begin position="531"/>
        <end position="675"/>
    </location>
</feature>
<dbReference type="PROSITE" id="PS51094">
    <property type="entry name" value="PTS_EIIA_TYPE_2"/>
    <property type="match status" value="1"/>
</dbReference>
<dbReference type="CDD" id="cd05568">
    <property type="entry name" value="PTS_IIB_bgl_like"/>
    <property type="match status" value="1"/>
</dbReference>
<dbReference type="InterPro" id="IPR013199">
    <property type="entry name" value="HTH_Mga_DNA-bd_dom"/>
</dbReference>
<dbReference type="InterPro" id="IPR013011">
    <property type="entry name" value="PTS_EIIB_2"/>
</dbReference>
<evidence type="ECO:0000313" key="6">
    <source>
        <dbReference type="EMBL" id="NYE05827.1"/>
    </source>
</evidence>
<dbReference type="InterPro" id="IPR011608">
    <property type="entry name" value="PRD"/>
</dbReference>
<dbReference type="PROSITE" id="PS51372">
    <property type="entry name" value="PRD_2"/>
    <property type="match status" value="1"/>
</dbReference>
<dbReference type="AlphaFoldDB" id="A0A852TDQ1"/>
<dbReference type="Gene3D" id="1.10.10.10">
    <property type="entry name" value="Winged helix-like DNA-binding domain superfamily/Winged helix DNA-binding domain"/>
    <property type="match status" value="1"/>
</dbReference>
<evidence type="ECO:0000256" key="1">
    <source>
        <dbReference type="ARBA" id="ARBA00022679"/>
    </source>
</evidence>
<dbReference type="InterPro" id="IPR016152">
    <property type="entry name" value="PTrfase/Anion_transptr"/>
</dbReference>
<dbReference type="PANTHER" id="PTHR30185:SF12">
    <property type="entry name" value="TRANSCRIPTIONAL REGULATOR MANR"/>
    <property type="match status" value="1"/>
</dbReference>
<dbReference type="EMBL" id="JACCBX010000005">
    <property type="protein sequence ID" value="NYE05827.1"/>
    <property type="molecule type" value="Genomic_DNA"/>
</dbReference>
<dbReference type="Gene3D" id="1.10.1790.10">
    <property type="entry name" value="PRD domain"/>
    <property type="match status" value="1"/>
</dbReference>
<dbReference type="Pfam" id="PF00359">
    <property type="entry name" value="PTS_EIIA_2"/>
    <property type="match status" value="1"/>
</dbReference>
<protein>
    <submittedName>
        <fullName evidence="6">Transcriptional antiterminator/mannitol/fructose-specific phosphotransferase system IIA component (Ntr-type)</fullName>
    </submittedName>
</protein>
<dbReference type="Proteomes" id="UP000548423">
    <property type="component" value="Unassembled WGS sequence"/>
</dbReference>
<dbReference type="Pfam" id="PF00874">
    <property type="entry name" value="PRD"/>
    <property type="match status" value="1"/>
</dbReference>
<keyword evidence="1" id="KW-0808">Transferase</keyword>
<dbReference type="GO" id="GO:0009401">
    <property type="term" value="P:phosphoenolpyruvate-dependent sugar phosphotransferase system"/>
    <property type="evidence" value="ECO:0007669"/>
    <property type="project" value="InterPro"/>
</dbReference>
<evidence type="ECO:0000256" key="2">
    <source>
        <dbReference type="ARBA" id="ARBA00022737"/>
    </source>
</evidence>
<dbReference type="InterPro" id="IPR036388">
    <property type="entry name" value="WH-like_DNA-bd_sf"/>
</dbReference>
<comment type="caution">
    <text evidence="6">The sequence shown here is derived from an EMBL/GenBank/DDBJ whole genome shotgun (WGS) entry which is preliminary data.</text>
</comment>
<reference evidence="7" key="2">
    <citation type="submission" date="2020-08" db="EMBL/GenBank/DDBJ databases">
        <title>The Agave Microbiome: Exploring the role of microbial communities in plant adaptations to desert environments.</title>
        <authorList>
            <person name="Partida-Martinez L.P."/>
        </authorList>
    </citation>
    <scope>NUCLEOTIDE SEQUENCE [LARGE SCALE GENOMIC DNA]</scope>
    <source>
        <strain evidence="7">AT2.8</strain>
    </source>
</reference>
<sequence length="678" mass="79379">MVRLKQRELQILDFLLNQENFITYKSISEELNLTERQVRYDLNNVENFLIKNQLDIIKKNHKRGIMVLEKDEVKNKLRLFKQFTTTQEYKYSKKEIQYFILLKLLIADEIVPVSEFEDILFISRTSVLNHLSVIEEMLYSENLSLIHQTRKGYFISGPKIKKYSLFTRALMELINIREIYSFLIDNEKVFSKQAELVLFNLVEIDYLYQALLECQEIEKFIGKVIDDRNYVLLLIIVMKIIKENNEWHFDPIIQDGKKQSEHESLLLNIIGNVKGHSADNSHNNTTKFLEEIVEYISKAYHVDFTANHSFMTQLKAHIDSMVQRVTQSIFVKNPIFHEFVSDYKELFLATKSACENAEKYLDTKIGDQEISFISIYFASEIRRQEDRKEKKAKILIVCVEGLAISQMIMTQIKKIFEYGEVKTLPVREFNREHLNNYDFIITTIDIPDVQSSKILKVNNYLQKKDLEILQQHLSLKLVMKEKKELDKFNLIMKTIRENTSSITNLSKLELDLINILSKGETRVPKKETRRIHFNETSITKDKTIPSNRWDLAIKIGTSSLIKNELILKSYENKIITNLRKFGPYMVVAPGVMIAHAGMEDGVIEDSMWITILPNGININDRFEKPIKLIFTLAFKSKDTHMLVENIAKLALDHEKVEELINLNSNTEIYDLIIATIYS</sequence>
<dbReference type="Gene3D" id="3.40.930.10">
    <property type="entry name" value="Mannitol-specific EII, Chain A"/>
    <property type="match status" value="1"/>
</dbReference>
<dbReference type="Pfam" id="PF08280">
    <property type="entry name" value="HTH_Mga"/>
    <property type="match status" value="1"/>
</dbReference>
<evidence type="ECO:0000313" key="7">
    <source>
        <dbReference type="Proteomes" id="UP000548423"/>
    </source>
</evidence>
<evidence type="ECO:0000259" key="4">
    <source>
        <dbReference type="PROSITE" id="PS51099"/>
    </source>
</evidence>
<dbReference type="SUPFAM" id="SSF63520">
    <property type="entry name" value="PTS-regulatory domain, PRD"/>
    <property type="match status" value="1"/>
</dbReference>
<organism evidence="6 7">
    <name type="scientific">Neobacillus niacini</name>
    <dbReference type="NCBI Taxonomy" id="86668"/>
    <lineage>
        <taxon>Bacteria</taxon>
        <taxon>Bacillati</taxon>
        <taxon>Bacillota</taxon>
        <taxon>Bacilli</taxon>
        <taxon>Bacillales</taxon>
        <taxon>Bacillaceae</taxon>
        <taxon>Neobacillus</taxon>
    </lineage>
</organism>
<dbReference type="InterPro" id="IPR002178">
    <property type="entry name" value="PTS_EIIA_type-2_dom"/>
</dbReference>
<gene>
    <name evidence="6" type="ORF">F4694_002602</name>
</gene>
<dbReference type="SUPFAM" id="SSF52794">
    <property type="entry name" value="PTS system IIB component-like"/>
    <property type="match status" value="1"/>
</dbReference>
<feature type="domain" description="PRD" evidence="5">
    <location>
        <begin position="280"/>
        <end position="387"/>
    </location>
</feature>
<dbReference type="InterPro" id="IPR050661">
    <property type="entry name" value="BglG_antiterminators"/>
</dbReference>
<dbReference type="InterPro" id="IPR036634">
    <property type="entry name" value="PRD_sf"/>
</dbReference>
<name>A0A852TDQ1_9BACI</name>
<proteinExistence type="predicted"/>